<evidence type="ECO:0000256" key="1">
    <source>
        <dbReference type="SAM" id="MobiDB-lite"/>
    </source>
</evidence>
<accession>A0AAN9UBV6</accession>
<dbReference type="SUPFAM" id="SSF51735">
    <property type="entry name" value="NAD(P)-binding Rossmann-fold domains"/>
    <property type="match status" value="1"/>
</dbReference>
<dbReference type="SUPFAM" id="SSF52210">
    <property type="entry name" value="Succinyl-CoA synthetase domains"/>
    <property type="match status" value="2"/>
</dbReference>
<dbReference type="Pfam" id="PF00549">
    <property type="entry name" value="Ligase_CoA"/>
    <property type="match status" value="2"/>
</dbReference>
<evidence type="ECO:0000259" key="2">
    <source>
        <dbReference type="SMART" id="SM00881"/>
    </source>
</evidence>
<gene>
    <name evidence="3" type="ORF">SLS53_002900</name>
</gene>
<dbReference type="GO" id="GO:0005739">
    <property type="term" value="C:mitochondrion"/>
    <property type="evidence" value="ECO:0007669"/>
    <property type="project" value="TreeGrafter"/>
</dbReference>
<dbReference type="EMBL" id="JAJSPL020000008">
    <property type="protein sequence ID" value="KAK7745404.1"/>
    <property type="molecule type" value="Genomic_DNA"/>
</dbReference>
<sequence>MQSAIRYHLRSTAKGGRGLLSPSRRFGTSSPRQNKNYAATLQNLRIGSKTRVIFQGFTGRHATANAKESIEWGTNIVGGVVPGREAEHLGLPVLPSVRRAMEELRPDATGIYVPASMAAHAIEEAVEAEVPLIVAVAEHVPLHDMLRIHGMLKTQTKSRLVGPNSPGIINAAEDERCRIGFQPLPCFSPGCVGIAAKSGTLSYEAVASTTRAGLGQSLCIGVGGDVLPGTDLVEALQVLETDPNTKAIALIGEIGGDGEILAAQWIREYHDRTPVEQRKPIVALIAGRQAPMDRVMGHAGAFWLPGEPHPNQKTAALKNAGVTLVVNHPSKIGPALRKKLFDELEEGASFESTDDFARAATGRGLQQQPQRRGLHTSTRSSCLAPSRPRTVTSLVPLQQSRGLHLDRAASEKLLADEDKTTELQFNKYPIRYLALGIDRATRSQCLTTAVIRGERMWRSPMSFNKILLPPTASDGLLSLTQKETKSLISRLIEQLQIPETGNVSYRRALGQVLRNFGKVFKEKEAKHLGLQFAVNQKNHPAFSVQDLRIELDEAAYRSGGRLKDVHEAFGALEARDPGARQAERDGIVYHRLTPGDRTCNIGTLSNGAGLAMNTVDALADAGGKVANFLDTGGKATSKTVKRSLETILQDDRVGVIFVNIFGGLTRGDTIAQGVILAYNELQIKVPVVIRIRGTNEREGQRIIAKSGLPLYAYDDFDEAAAMAVMLAKGGRPPAPKAFPEVETETKVSELKDAIQSAAEDIMEHGGFEGDGTGTTIVAATELKDTISEATGPQDPNPAEASQPPDEEANKAAVNDASQKHAAESEAQRSQE</sequence>
<dbReference type="Proteomes" id="UP001320245">
    <property type="component" value="Unassembled WGS sequence"/>
</dbReference>
<dbReference type="Gene3D" id="3.40.50.720">
    <property type="entry name" value="NAD(P)-binding Rossmann-like Domain"/>
    <property type="match status" value="1"/>
</dbReference>
<organism evidence="3 4">
    <name type="scientific">Cytospora paraplurivora</name>
    <dbReference type="NCBI Taxonomy" id="2898453"/>
    <lineage>
        <taxon>Eukaryota</taxon>
        <taxon>Fungi</taxon>
        <taxon>Dikarya</taxon>
        <taxon>Ascomycota</taxon>
        <taxon>Pezizomycotina</taxon>
        <taxon>Sordariomycetes</taxon>
        <taxon>Sordariomycetidae</taxon>
        <taxon>Diaporthales</taxon>
        <taxon>Cytosporaceae</taxon>
        <taxon>Cytospora</taxon>
    </lineage>
</organism>
<protein>
    <recommendedName>
        <fullName evidence="2">CoA-binding domain-containing protein</fullName>
    </recommendedName>
</protein>
<feature type="compositionally biased region" description="Polar residues" evidence="1">
    <location>
        <begin position="375"/>
        <end position="388"/>
    </location>
</feature>
<dbReference type="GO" id="GO:0006099">
    <property type="term" value="P:tricarboxylic acid cycle"/>
    <property type="evidence" value="ECO:0007669"/>
    <property type="project" value="TreeGrafter"/>
</dbReference>
<dbReference type="GO" id="GO:0009361">
    <property type="term" value="C:succinate-CoA ligase complex (ADP-forming)"/>
    <property type="evidence" value="ECO:0007669"/>
    <property type="project" value="TreeGrafter"/>
</dbReference>
<evidence type="ECO:0000313" key="4">
    <source>
        <dbReference type="Proteomes" id="UP001320245"/>
    </source>
</evidence>
<dbReference type="FunFam" id="3.40.50.261:FF:000001">
    <property type="entry name" value="Succinate--CoA ligase [ADP-forming] subunit beta"/>
    <property type="match status" value="1"/>
</dbReference>
<name>A0AAN9UBV6_9PEZI</name>
<dbReference type="Pfam" id="PF02629">
    <property type="entry name" value="CoA_binding"/>
    <property type="match status" value="1"/>
</dbReference>
<dbReference type="GO" id="GO:0004776">
    <property type="term" value="F:succinate-CoA ligase (GDP-forming) activity"/>
    <property type="evidence" value="ECO:0007669"/>
    <property type="project" value="TreeGrafter"/>
</dbReference>
<dbReference type="FunFam" id="3.40.50.720:FF:000340">
    <property type="entry name" value="Succinyl-CoA synthetase subunit alpha"/>
    <property type="match status" value="1"/>
</dbReference>
<feature type="region of interest" description="Disordered" evidence="1">
    <location>
        <begin position="778"/>
        <end position="831"/>
    </location>
</feature>
<dbReference type="InterPro" id="IPR003781">
    <property type="entry name" value="CoA-bd"/>
</dbReference>
<dbReference type="InterPro" id="IPR016102">
    <property type="entry name" value="Succinyl-CoA_synth-like"/>
</dbReference>
<dbReference type="Gene3D" id="3.40.50.261">
    <property type="entry name" value="Succinyl-CoA synthetase domains"/>
    <property type="match status" value="2"/>
</dbReference>
<feature type="region of interest" description="Disordered" evidence="1">
    <location>
        <begin position="361"/>
        <end position="388"/>
    </location>
</feature>
<feature type="compositionally biased region" description="Low complexity" evidence="1">
    <location>
        <begin position="362"/>
        <end position="371"/>
    </location>
</feature>
<dbReference type="PRINTS" id="PR01798">
    <property type="entry name" value="SCOASYNTHASE"/>
</dbReference>
<dbReference type="InterPro" id="IPR036291">
    <property type="entry name" value="NAD(P)-bd_dom_sf"/>
</dbReference>
<evidence type="ECO:0000313" key="3">
    <source>
        <dbReference type="EMBL" id="KAK7745404.1"/>
    </source>
</evidence>
<dbReference type="InterPro" id="IPR005811">
    <property type="entry name" value="SUCC_ACL_C"/>
</dbReference>
<comment type="caution">
    <text evidence="3">The sequence shown here is derived from an EMBL/GenBank/DDBJ whole genome shotgun (WGS) entry which is preliminary data.</text>
</comment>
<feature type="compositionally biased region" description="Basic and acidic residues" evidence="1">
    <location>
        <begin position="817"/>
        <end position="831"/>
    </location>
</feature>
<dbReference type="PANTHER" id="PTHR11117">
    <property type="entry name" value="SUCCINYL-COA LIGASE SUBUNIT ALPHA"/>
    <property type="match status" value="1"/>
</dbReference>
<reference evidence="3 4" key="1">
    <citation type="journal article" date="2023" name="PLoS ONE">
        <title>Cytospora paraplurivora sp. nov. isolated from orchards with fruit tree decline syndrome in Ontario, Canada.</title>
        <authorList>
            <person name="Ilyukhin E."/>
            <person name="Nguyen H.D.T."/>
            <person name="Castle A.J."/>
            <person name="Ellouze W."/>
        </authorList>
    </citation>
    <scope>NUCLEOTIDE SEQUENCE [LARGE SCALE GENOMIC DNA]</scope>
    <source>
        <strain evidence="3 4">FDS-564</strain>
    </source>
</reference>
<dbReference type="GO" id="GO:0004775">
    <property type="term" value="F:succinate-CoA ligase (ADP-forming) activity"/>
    <property type="evidence" value="ECO:0007669"/>
    <property type="project" value="TreeGrafter"/>
</dbReference>
<keyword evidence="4" id="KW-1185">Reference proteome</keyword>
<dbReference type="SMART" id="SM00881">
    <property type="entry name" value="CoA_binding"/>
    <property type="match status" value="1"/>
</dbReference>
<feature type="region of interest" description="Disordered" evidence="1">
    <location>
        <begin position="15"/>
        <end position="34"/>
    </location>
</feature>
<proteinExistence type="predicted"/>
<dbReference type="AlphaFoldDB" id="A0AAN9UBV6"/>
<feature type="domain" description="CoA-binding" evidence="2">
    <location>
        <begin position="46"/>
        <end position="140"/>
    </location>
</feature>
<dbReference type="PANTHER" id="PTHR11117:SF6">
    <property type="entry name" value="SYNTHETASE SUBUNIT ALPHA, PUTATIVE (AFU_ORTHOLOGUE AFUA_1G10830)-RELATED"/>
    <property type="match status" value="1"/>
</dbReference>